<dbReference type="InterPro" id="IPR005225">
    <property type="entry name" value="Small_GTP-bd"/>
</dbReference>
<dbReference type="InterPro" id="IPR031166">
    <property type="entry name" value="G_ENGA"/>
</dbReference>
<dbReference type="Pfam" id="PF14714">
    <property type="entry name" value="KH_dom-like"/>
    <property type="match status" value="1"/>
</dbReference>
<dbReference type="InterPro" id="IPR006073">
    <property type="entry name" value="GTP-bd"/>
</dbReference>
<dbReference type="PATRIC" id="fig|755172.3.peg.1644"/>
<organism evidence="13 14">
    <name type="scientific">Aedoeadaptatus coxii</name>
    <dbReference type="NCBI Taxonomy" id="755172"/>
    <lineage>
        <taxon>Bacteria</taxon>
        <taxon>Bacillati</taxon>
        <taxon>Bacillota</taxon>
        <taxon>Tissierellia</taxon>
        <taxon>Tissierellales</taxon>
        <taxon>Peptoniphilaceae</taxon>
        <taxon>Aedoeadaptatus</taxon>
    </lineage>
</organism>
<dbReference type="Gene3D" id="3.30.300.20">
    <property type="match status" value="1"/>
</dbReference>
<feature type="binding site" evidence="9">
    <location>
        <begin position="182"/>
        <end position="189"/>
    </location>
    <ligand>
        <name>GTP</name>
        <dbReference type="ChEBI" id="CHEBI:37565"/>
        <label>2</label>
    </ligand>
</feature>
<evidence type="ECO:0000256" key="11">
    <source>
        <dbReference type="RuleBase" id="RU004481"/>
    </source>
</evidence>
<keyword evidence="4 11" id="KW-0677">Repeat</keyword>
<keyword evidence="5 9" id="KW-0547">Nucleotide-binding</keyword>
<protein>
    <recommendedName>
        <fullName evidence="2 9">GTPase Der</fullName>
    </recommendedName>
    <alternativeName>
        <fullName evidence="7 9">GTP-binding protein EngA</fullName>
    </alternativeName>
</protein>
<dbReference type="GO" id="GO:0043022">
    <property type="term" value="F:ribosome binding"/>
    <property type="evidence" value="ECO:0007669"/>
    <property type="project" value="TreeGrafter"/>
</dbReference>
<dbReference type="SUPFAM" id="SSF52540">
    <property type="entry name" value="P-loop containing nucleoside triphosphate hydrolases"/>
    <property type="match status" value="2"/>
</dbReference>
<dbReference type="Pfam" id="PF01926">
    <property type="entry name" value="MMR_HSR1"/>
    <property type="match status" value="2"/>
</dbReference>
<feature type="binding site" evidence="9">
    <location>
        <begin position="57"/>
        <end position="61"/>
    </location>
    <ligand>
        <name>GTP</name>
        <dbReference type="ChEBI" id="CHEBI:37565"/>
        <label>1</label>
    </ligand>
</feature>
<dbReference type="HAMAP" id="MF_00195">
    <property type="entry name" value="GTPase_Der"/>
    <property type="match status" value="1"/>
</dbReference>
<reference evidence="14" key="1">
    <citation type="submission" date="2016-01" db="EMBL/GenBank/DDBJ databases">
        <authorList>
            <person name="Mitreva M."/>
            <person name="Pepin K.H."/>
            <person name="Mihindukulasuriya K.A."/>
            <person name="Fulton R."/>
            <person name="Fronick C."/>
            <person name="O'Laughlin M."/>
            <person name="Miner T."/>
            <person name="Herter B."/>
            <person name="Rosa B.A."/>
            <person name="Cordes M."/>
            <person name="Tomlinson C."/>
            <person name="Wollam A."/>
            <person name="Palsikar V.B."/>
            <person name="Mardis E.R."/>
            <person name="Wilson R.K."/>
        </authorList>
    </citation>
    <scope>NUCLEOTIDE SEQUENCE [LARGE SCALE GENOMIC DNA]</scope>
    <source>
        <strain evidence="14">DNF00729</strain>
    </source>
</reference>
<evidence type="ECO:0000256" key="7">
    <source>
        <dbReference type="ARBA" id="ARBA00032345"/>
    </source>
</evidence>
<dbReference type="InterPro" id="IPR027417">
    <property type="entry name" value="P-loop_NTPase"/>
</dbReference>
<gene>
    <name evidence="9" type="primary">der</name>
    <name evidence="13" type="ORF">HMPREF1863_01683</name>
</gene>
<evidence type="ECO:0000259" key="12">
    <source>
        <dbReference type="PROSITE" id="PS51712"/>
    </source>
</evidence>
<evidence type="ECO:0000256" key="8">
    <source>
        <dbReference type="ARBA" id="ARBA00053470"/>
    </source>
</evidence>
<evidence type="ECO:0000256" key="6">
    <source>
        <dbReference type="ARBA" id="ARBA00023134"/>
    </source>
</evidence>
<evidence type="ECO:0000256" key="1">
    <source>
        <dbReference type="ARBA" id="ARBA00008279"/>
    </source>
</evidence>
<evidence type="ECO:0000256" key="3">
    <source>
        <dbReference type="ARBA" id="ARBA00022517"/>
    </source>
</evidence>
<comment type="subunit">
    <text evidence="9">Associates with the 50S ribosomal subunit.</text>
</comment>
<dbReference type="PROSITE" id="PS51712">
    <property type="entry name" value="G_ENGA"/>
    <property type="match status" value="2"/>
</dbReference>
<evidence type="ECO:0000256" key="4">
    <source>
        <dbReference type="ARBA" id="ARBA00022737"/>
    </source>
</evidence>
<dbReference type="PANTHER" id="PTHR43834">
    <property type="entry name" value="GTPASE DER"/>
    <property type="match status" value="1"/>
</dbReference>
<dbReference type="InterPro" id="IPR015946">
    <property type="entry name" value="KH_dom-like_a/b"/>
</dbReference>
<evidence type="ECO:0000256" key="10">
    <source>
        <dbReference type="PROSITE-ProRule" id="PRU01049"/>
    </source>
</evidence>
<feature type="binding site" evidence="9">
    <location>
        <begin position="294"/>
        <end position="297"/>
    </location>
    <ligand>
        <name>GTP</name>
        <dbReference type="ChEBI" id="CHEBI:37565"/>
        <label>2</label>
    </ligand>
</feature>
<keyword evidence="3 9" id="KW-0690">Ribosome biogenesis</keyword>
<dbReference type="InterPro" id="IPR032859">
    <property type="entry name" value="KH_dom-like"/>
</dbReference>
<evidence type="ECO:0000313" key="13">
    <source>
        <dbReference type="EMBL" id="KXB65175.1"/>
    </source>
</evidence>
<dbReference type="FunFam" id="3.30.300.20:FF:000004">
    <property type="entry name" value="GTPase Der"/>
    <property type="match status" value="1"/>
</dbReference>
<feature type="binding site" evidence="9">
    <location>
        <begin position="229"/>
        <end position="233"/>
    </location>
    <ligand>
        <name>GTP</name>
        <dbReference type="ChEBI" id="CHEBI:37565"/>
        <label>2</label>
    </ligand>
</feature>
<dbReference type="OrthoDB" id="9805918at2"/>
<dbReference type="NCBIfam" id="TIGR03594">
    <property type="entry name" value="GTPase_EngA"/>
    <property type="match status" value="1"/>
</dbReference>
<feature type="domain" description="EngA-type G" evidence="12">
    <location>
        <begin position="176"/>
        <end position="351"/>
    </location>
</feature>
<dbReference type="PIRSF" id="PIRSF006485">
    <property type="entry name" value="GTP-binding_EngA"/>
    <property type="match status" value="1"/>
</dbReference>
<feature type="domain" description="EngA-type G" evidence="12">
    <location>
        <begin position="4"/>
        <end position="168"/>
    </location>
</feature>
<feature type="binding site" evidence="9">
    <location>
        <begin position="120"/>
        <end position="123"/>
    </location>
    <ligand>
        <name>GTP</name>
        <dbReference type="ChEBI" id="CHEBI:37565"/>
        <label>1</label>
    </ligand>
</feature>
<dbReference type="AlphaFoldDB" id="A0A134ABX5"/>
<accession>A0A134ABX5</accession>
<dbReference type="GO" id="GO:0042254">
    <property type="term" value="P:ribosome biogenesis"/>
    <property type="evidence" value="ECO:0007669"/>
    <property type="project" value="UniProtKB-KW"/>
</dbReference>
<dbReference type="Proteomes" id="UP000070442">
    <property type="component" value="Unassembled WGS sequence"/>
</dbReference>
<dbReference type="NCBIfam" id="TIGR00231">
    <property type="entry name" value="small_GTP"/>
    <property type="match status" value="2"/>
</dbReference>
<dbReference type="GO" id="GO:0005525">
    <property type="term" value="F:GTP binding"/>
    <property type="evidence" value="ECO:0007669"/>
    <property type="project" value="UniProtKB-UniRule"/>
</dbReference>
<dbReference type="RefSeq" id="WP_068369629.1">
    <property type="nucleotide sequence ID" value="NZ_CALTYF010000008.1"/>
</dbReference>
<comment type="similarity">
    <text evidence="1 9 10 11">Belongs to the TRAFAC class TrmE-Era-EngA-EngB-Septin-like GTPase superfamily. EngA (Der) GTPase family.</text>
</comment>
<evidence type="ECO:0000313" key="14">
    <source>
        <dbReference type="Proteomes" id="UP000070442"/>
    </source>
</evidence>
<comment type="function">
    <text evidence="8 9 11">GTPase that plays an essential role in the late steps of ribosome biogenesis.</text>
</comment>
<dbReference type="FunFam" id="3.40.50.300:FF:000040">
    <property type="entry name" value="GTPase Der"/>
    <property type="match status" value="1"/>
</dbReference>
<comment type="caution">
    <text evidence="13">The sequence shown here is derived from an EMBL/GenBank/DDBJ whole genome shotgun (WGS) entry which is preliminary data.</text>
</comment>
<keyword evidence="6 9" id="KW-0342">GTP-binding</keyword>
<feature type="binding site" evidence="9">
    <location>
        <begin position="10"/>
        <end position="17"/>
    </location>
    <ligand>
        <name>GTP</name>
        <dbReference type="ChEBI" id="CHEBI:37565"/>
        <label>1</label>
    </ligand>
</feature>
<keyword evidence="14" id="KW-1185">Reference proteome</keyword>
<dbReference type="FunFam" id="3.40.50.300:FF:000057">
    <property type="entry name" value="GTPase Der"/>
    <property type="match status" value="1"/>
</dbReference>
<dbReference type="InterPro" id="IPR016484">
    <property type="entry name" value="GTPase_Der"/>
</dbReference>
<dbReference type="EMBL" id="LSDG01000045">
    <property type="protein sequence ID" value="KXB65175.1"/>
    <property type="molecule type" value="Genomic_DNA"/>
</dbReference>
<dbReference type="CDD" id="cd01894">
    <property type="entry name" value="EngA1"/>
    <property type="match status" value="1"/>
</dbReference>
<dbReference type="PANTHER" id="PTHR43834:SF6">
    <property type="entry name" value="GTPASE DER"/>
    <property type="match status" value="1"/>
</dbReference>
<dbReference type="CDD" id="cd01895">
    <property type="entry name" value="EngA2"/>
    <property type="match status" value="1"/>
</dbReference>
<proteinExistence type="inferred from homology"/>
<name>A0A134ABX5_9FIRM</name>
<evidence type="ECO:0000256" key="2">
    <source>
        <dbReference type="ARBA" id="ARBA00020953"/>
    </source>
</evidence>
<dbReference type="STRING" id="755172.HMPREF1863_01683"/>
<sequence length="435" mass="49312">MERPIVCILGRPNVGKSTLFNVLTQSKISITEDTPGVTRDRIYAKATWLNHEFTLIDTGGLDPSSDEVFMPEIIAQAEVAVENAEVILFLVDGKDGLTEVDREVADYIRRFGKKVLLVINKMDSKLARDHLYDFYELGLGEPFIISAEQSRGIGDLLDATVASFPEVDDDDHRDEIKVAFIGKPNAGKSSLVNRILGEERSIVTNIPGTTRDSIHSFFEYEETDYVLIDTAGLRKRKKINEKVERYSVVRTLRSIELADVCVLLVDATEGISEQDSKIAGYAHDNKKAMIIAVNKWDAVEKDTYTMKHFEAEVRRELPFLNYAPMIFISALKGTRVKKLLDLIHVVNNNYSLRIQTGVLNDIMNRAVLMNQPPSDKGKRGKLYYATQVSARPPKFVLSVNDKELFHFTYLRFLENQIRAAYRFDGVPIIMELKNR</sequence>
<dbReference type="Gene3D" id="3.40.50.300">
    <property type="entry name" value="P-loop containing nucleotide triphosphate hydrolases"/>
    <property type="match status" value="2"/>
</dbReference>
<evidence type="ECO:0000256" key="5">
    <source>
        <dbReference type="ARBA" id="ARBA00022741"/>
    </source>
</evidence>
<evidence type="ECO:0000256" key="9">
    <source>
        <dbReference type="HAMAP-Rule" id="MF_00195"/>
    </source>
</evidence>